<dbReference type="AlphaFoldDB" id="A0A2M7GBI4"/>
<dbReference type="EMBL" id="PFFQ01000004">
    <property type="protein sequence ID" value="PIW19527.1"/>
    <property type="molecule type" value="Genomic_DNA"/>
</dbReference>
<protein>
    <recommendedName>
        <fullName evidence="3">DUF192 domain-containing protein</fullName>
    </recommendedName>
</protein>
<dbReference type="Pfam" id="PF02643">
    <property type="entry name" value="DUF192"/>
    <property type="match status" value="1"/>
</dbReference>
<dbReference type="PANTHER" id="PTHR37953:SF1">
    <property type="entry name" value="UPF0127 PROTEIN MJ1496"/>
    <property type="match status" value="1"/>
</dbReference>
<name>A0A2M7GBI4_9BACT</name>
<evidence type="ECO:0000313" key="1">
    <source>
        <dbReference type="EMBL" id="PIW19527.1"/>
    </source>
</evidence>
<sequence>MTLETSWLSWGEAKLSIEVAFSLEDKLQGLSGRPFLPEDQGLLFLFDPPERAGVGMQGVGFPLSVAFLSDAFKILAFHDLMPDDPEVLVAPQPIRAFLEVNQGWFERKGLQVGDHLAFTEQARWIRPPRRMGFV</sequence>
<reference evidence="1 2" key="1">
    <citation type="submission" date="2017-09" db="EMBL/GenBank/DDBJ databases">
        <title>Depth-based differentiation of microbial function through sediment-hosted aquifers and enrichment of novel symbionts in the deep terrestrial subsurface.</title>
        <authorList>
            <person name="Probst A.J."/>
            <person name="Ladd B."/>
            <person name="Jarett J.K."/>
            <person name="Geller-Mcgrath D.E."/>
            <person name="Sieber C.M."/>
            <person name="Emerson J.B."/>
            <person name="Anantharaman K."/>
            <person name="Thomas B.C."/>
            <person name="Malmstrom R."/>
            <person name="Stieglmeier M."/>
            <person name="Klingl A."/>
            <person name="Woyke T."/>
            <person name="Ryan C.M."/>
            <person name="Banfield J.F."/>
        </authorList>
    </citation>
    <scope>NUCLEOTIDE SEQUENCE [LARGE SCALE GENOMIC DNA]</scope>
    <source>
        <strain evidence="1">CG17_big_fil_post_rev_8_21_14_2_50_48_46</strain>
    </source>
</reference>
<gene>
    <name evidence="1" type="ORF">COW36_01420</name>
</gene>
<proteinExistence type="predicted"/>
<organism evidence="1 2">
    <name type="scientific">bacterium (Candidatus Blackallbacteria) CG17_big_fil_post_rev_8_21_14_2_50_48_46</name>
    <dbReference type="NCBI Taxonomy" id="2014261"/>
    <lineage>
        <taxon>Bacteria</taxon>
        <taxon>Candidatus Blackallbacteria</taxon>
    </lineage>
</organism>
<evidence type="ECO:0000313" key="2">
    <source>
        <dbReference type="Proteomes" id="UP000231019"/>
    </source>
</evidence>
<accession>A0A2M7GBI4</accession>
<dbReference type="InterPro" id="IPR038695">
    <property type="entry name" value="Saro_0823-like_sf"/>
</dbReference>
<dbReference type="InterPro" id="IPR003795">
    <property type="entry name" value="DUF192"/>
</dbReference>
<dbReference type="Proteomes" id="UP000231019">
    <property type="component" value="Unassembled WGS sequence"/>
</dbReference>
<dbReference type="PANTHER" id="PTHR37953">
    <property type="entry name" value="UPF0127 PROTEIN MJ1496"/>
    <property type="match status" value="1"/>
</dbReference>
<evidence type="ECO:0008006" key="3">
    <source>
        <dbReference type="Google" id="ProtNLM"/>
    </source>
</evidence>
<comment type="caution">
    <text evidence="1">The sequence shown here is derived from an EMBL/GenBank/DDBJ whole genome shotgun (WGS) entry which is preliminary data.</text>
</comment>
<dbReference type="Gene3D" id="2.60.120.1140">
    <property type="entry name" value="Protein of unknown function DUF192"/>
    <property type="match status" value="1"/>
</dbReference>